<dbReference type="InterPro" id="IPR016161">
    <property type="entry name" value="Ald_DH/histidinol_DH"/>
</dbReference>
<keyword evidence="1" id="KW-0560">Oxidoreductase</keyword>
<keyword evidence="5" id="KW-1185">Reference proteome</keyword>
<dbReference type="GO" id="GO:0016491">
    <property type="term" value="F:oxidoreductase activity"/>
    <property type="evidence" value="ECO:0007669"/>
    <property type="project" value="UniProtKB-KW"/>
</dbReference>
<dbReference type="Proteomes" id="UP000613160">
    <property type="component" value="Unassembled WGS sequence"/>
</dbReference>
<dbReference type="InterPro" id="IPR016162">
    <property type="entry name" value="Ald_DH_N"/>
</dbReference>
<evidence type="ECO:0000313" key="4">
    <source>
        <dbReference type="EMBL" id="GGD40228.1"/>
    </source>
</evidence>
<evidence type="ECO:0000313" key="5">
    <source>
        <dbReference type="Proteomes" id="UP000613160"/>
    </source>
</evidence>
<evidence type="ECO:0000259" key="3">
    <source>
        <dbReference type="Pfam" id="PF00171"/>
    </source>
</evidence>
<dbReference type="Pfam" id="PF00171">
    <property type="entry name" value="Aldedh"/>
    <property type="match status" value="1"/>
</dbReference>
<feature type="region of interest" description="Disordered" evidence="2">
    <location>
        <begin position="147"/>
        <end position="179"/>
    </location>
</feature>
<dbReference type="InterPro" id="IPR015590">
    <property type="entry name" value="Aldehyde_DH_dom"/>
</dbReference>
<dbReference type="PANTHER" id="PTHR11699">
    <property type="entry name" value="ALDEHYDE DEHYDROGENASE-RELATED"/>
    <property type="match status" value="1"/>
</dbReference>
<dbReference type="SUPFAM" id="SSF53720">
    <property type="entry name" value="ALDH-like"/>
    <property type="match status" value="1"/>
</dbReference>
<feature type="domain" description="Aldehyde dehydrogenase" evidence="3">
    <location>
        <begin position="47"/>
        <end position="150"/>
    </location>
</feature>
<sequence length="179" mass="19363">MPGPAPFFGATRPGLSLIFWIWRNNIADGAATGHWIGGQWMSTGDPGRSLNPATGAFLGAYVTAGTAEAEDAILAVRRAFEMTAWKSDRALRARVLYQIADAFDAHAEEMAELIAAENGKILPQARMESYSCASTFRYNAALARTRAGRADQRRRAVPDDPPAGGRCRGNRPLGTRRSP</sequence>
<comment type="caution">
    <text evidence="4">The sequence shown here is derived from an EMBL/GenBank/DDBJ whole genome shotgun (WGS) entry which is preliminary data.</text>
</comment>
<accession>A0A917DIJ7</accession>
<dbReference type="EMBL" id="BMJJ01000016">
    <property type="protein sequence ID" value="GGD40228.1"/>
    <property type="molecule type" value="Genomic_DNA"/>
</dbReference>
<name>A0A917DIJ7_9HYPH</name>
<reference evidence="4" key="2">
    <citation type="submission" date="2020-09" db="EMBL/GenBank/DDBJ databases">
        <authorList>
            <person name="Sun Q."/>
            <person name="Zhou Y."/>
        </authorList>
    </citation>
    <scope>NUCLEOTIDE SEQUENCE</scope>
    <source>
        <strain evidence="4">CGMCC 1.15493</strain>
    </source>
</reference>
<feature type="compositionally biased region" description="Basic and acidic residues" evidence="2">
    <location>
        <begin position="148"/>
        <end position="158"/>
    </location>
</feature>
<dbReference type="Gene3D" id="3.40.605.10">
    <property type="entry name" value="Aldehyde Dehydrogenase, Chain A, domain 1"/>
    <property type="match status" value="1"/>
</dbReference>
<evidence type="ECO:0000256" key="2">
    <source>
        <dbReference type="SAM" id="MobiDB-lite"/>
    </source>
</evidence>
<dbReference type="AlphaFoldDB" id="A0A917DIJ7"/>
<gene>
    <name evidence="4" type="ORF">GCM10011335_48630</name>
</gene>
<evidence type="ECO:0000256" key="1">
    <source>
        <dbReference type="ARBA" id="ARBA00023002"/>
    </source>
</evidence>
<protein>
    <recommendedName>
        <fullName evidence="3">Aldehyde dehydrogenase domain-containing protein</fullName>
    </recommendedName>
</protein>
<proteinExistence type="predicted"/>
<organism evidence="4 5">
    <name type="scientific">Aureimonas glaciei</name>
    <dbReference type="NCBI Taxonomy" id="1776957"/>
    <lineage>
        <taxon>Bacteria</taxon>
        <taxon>Pseudomonadati</taxon>
        <taxon>Pseudomonadota</taxon>
        <taxon>Alphaproteobacteria</taxon>
        <taxon>Hyphomicrobiales</taxon>
        <taxon>Aurantimonadaceae</taxon>
        <taxon>Aureimonas</taxon>
    </lineage>
</organism>
<reference evidence="4" key="1">
    <citation type="journal article" date="2014" name="Int. J. Syst. Evol. Microbiol.">
        <title>Complete genome sequence of Corynebacterium casei LMG S-19264T (=DSM 44701T), isolated from a smear-ripened cheese.</title>
        <authorList>
            <consortium name="US DOE Joint Genome Institute (JGI-PGF)"/>
            <person name="Walter F."/>
            <person name="Albersmeier A."/>
            <person name="Kalinowski J."/>
            <person name="Ruckert C."/>
        </authorList>
    </citation>
    <scope>NUCLEOTIDE SEQUENCE</scope>
    <source>
        <strain evidence="4">CGMCC 1.15493</strain>
    </source>
</reference>